<organism evidence="3 4">
    <name type="scientific">Oculimacula yallundae</name>
    <dbReference type="NCBI Taxonomy" id="86028"/>
    <lineage>
        <taxon>Eukaryota</taxon>
        <taxon>Fungi</taxon>
        <taxon>Dikarya</taxon>
        <taxon>Ascomycota</taxon>
        <taxon>Pezizomycotina</taxon>
        <taxon>Leotiomycetes</taxon>
        <taxon>Helotiales</taxon>
        <taxon>Ploettnerulaceae</taxon>
        <taxon>Oculimacula</taxon>
    </lineage>
</organism>
<sequence>MAPIIHLACLLAITTITNSYAIHPSNSSPNNQTSRHLEDAASELKRRAGDPTDLSWIKDWAAIGDSFTAGIGSGSVYSQLEPDKKCSRYDYSYPAILSRMFGPGVKTFQFLACSGDKTVNINHQAIDAKIYDQIPYIDKRLDLVLMTAGGNDLCLSDIITTCIMYPFQSESGCTLLLEKAQSNIDNILKDNLKSILNSLNDKMNTNGIVIYNKYAEFFNEETEACATDQDWSFPKLLWFNGLKLTVDRRKKFNKLVAGINNKIQEVVDEVSKDSKTVYKIKTADWNIWPKDGVAGQMCEPGSVGAYPDPKSPDLNFFKPDTQKYGYDHTHDETKRELSPEEEEVYRKLWEVTEARIYDSVLFNSPNPRAVARHNLDKRAPIPPNCPGDGSVPLFGFGLPDRWGRFFHPNEAGHETIASFAMDAIVETRAKVLGVSNPTCTKAKDEFKCWQSDGRKAYVTAAVLDENYKDFCGKVKVPELSSGWDYEWTYAEGTPDQHKMSIKLGDGASEYSKDECLAAMKRIIHSCDGSDPENPMNWKFGGRRIIGEYEYEIYPNSPKTRPWPVIKKTHGDCEGWYKVFYGNYKMHGAGWASADFGKSTLLPNIKGCLGNGVTAWKFEYYDKPDANGNEWGASFNTPIWVRARCFANNKVAFASGGFTDGCKGND</sequence>
<dbReference type="SUPFAM" id="SSF52266">
    <property type="entry name" value="SGNH hydrolase"/>
    <property type="match status" value="1"/>
</dbReference>
<evidence type="ECO:0000313" key="4">
    <source>
        <dbReference type="Proteomes" id="UP001595075"/>
    </source>
</evidence>
<dbReference type="Pfam" id="PF18647">
    <property type="entry name" value="Fungal_lectin_2"/>
    <property type="match status" value="1"/>
</dbReference>
<dbReference type="Gene3D" id="3.40.50.1110">
    <property type="entry name" value="SGNH hydrolase"/>
    <property type="match status" value="1"/>
</dbReference>
<dbReference type="Proteomes" id="UP001595075">
    <property type="component" value="Unassembled WGS sequence"/>
</dbReference>
<keyword evidence="4" id="KW-1185">Reference proteome</keyword>
<keyword evidence="1" id="KW-0732">Signal</keyword>
<gene>
    <name evidence="3" type="ORF">VTL71DRAFT_14831</name>
</gene>
<evidence type="ECO:0000313" key="3">
    <source>
        <dbReference type="EMBL" id="KAL2068494.1"/>
    </source>
</evidence>
<feature type="domain" description="SGNH hydrolase-type esterase" evidence="2">
    <location>
        <begin position="62"/>
        <end position="233"/>
    </location>
</feature>
<reference evidence="3 4" key="1">
    <citation type="journal article" date="2024" name="Commun. Biol.">
        <title>Comparative genomic analysis of thermophilic fungi reveals convergent evolutionary adaptations and gene losses.</title>
        <authorList>
            <person name="Steindorff A.S."/>
            <person name="Aguilar-Pontes M.V."/>
            <person name="Robinson A.J."/>
            <person name="Andreopoulos B."/>
            <person name="LaButti K."/>
            <person name="Kuo A."/>
            <person name="Mondo S."/>
            <person name="Riley R."/>
            <person name="Otillar R."/>
            <person name="Haridas S."/>
            <person name="Lipzen A."/>
            <person name="Grimwood J."/>
            <person name="Schmutz J."/>
            <person name="Clum A."/>
            <person name="Reid I.D."/>
            <person name="Moisan M.C."/>
            <person name="Butler G."/>
            <person name="Nguyen T.T.M."/>
            <person name="Dewar K."/>
            <person name="Conant G."/>
            <person name="Drula E."/>
            <person name="Henrissat B."/>
            <person name="Hansel C."/>
            <person name="Singer S."/>
            <person name="Hutchinson M.I."/>
            <person name="de Vries R.P."/>
            <person name="Natvig D.O."/>
            <person name="Powell A.J."/>
            <person name="Tsang A."/>
            <person name="Grigoriev I.V."/>
        </authorList>
    </citation>
    <scope>NUCLEOTIDE SEQUENCE [LARGE SCALE GENOMIC DNA]</scope>
    <source>
        <strain evidence="3 4">CBS 494.80</strain>
    </source>
</reference>
<name>A0ABR4CH47_9HELO</name>
<dbReference type="InterPro" id="IPR037460">
    <property type="entry name" value="SEST-like"/>
</dbReference>
<dbReference type="Pfam" id="PF13472">
    <property type="entry name" value="Lipase_GDSL_2"/>
    <property type="match status" value="1"/>
</dbReference>
<dbReference type="EMBL" id="JAZHXI010000008">
    <property type="protein sequence ID" value="KAL2068494.1"/>
    <property type="molecule type" value="Genomic_DNA"/>
</dbReference>
<dbReference type="CDD" id="cd01823">
    <property type="entry name" value="SEST_like"/>
    <property type="match status" value="1"/>
</dbReference>
<feature type="signal peptide" evidence="1">
    <location>
        <begin position="1"/>
        <end position="21"/>
    </location>
</feature>
<accession>A0ABR4CH47</accession>
<dbReference type="PANTHER" id="PTHR37981:SF1">
    <property type="entry name" value="SGNH HYDROLASE-TYPE ESTERASE DOMAIN-CONTAINING PROTEIN"/>
    <property type="match status" value="1"/>
</dbReference>
<dbReference type="InterPro" id="IPR036514">
    <property type="entry name" value="SGNH_hydro_sf"/>
</dbReference>
<comment type="caution">
    <text evidence="3">The sequence shown here is derived from an EMBL/GenBank/DDBJ whole genome shotgun (WGS) entry which is preliminary data.</text>
</comment>
<protein>
    <recommendedName>
        <fullName evidence="2">SGNH hydrolase-type esterase domain-containing protein</fullName>
    </recommendedName>
</protein>
<feature type="chain" id="PRO_5046343522" description="SGNH hydrolase-type esterase domain-containing protein" evidence="1">
    <location>
        <begin position="22"/>
        <end position="665"/>
    </location>
</feature>
<evidence type="ECO:0000256" key="1">
    <source>
        <dbReference type="SAM" id="SignalP"/>
    </source>
</evidence>
<dbReference type="PANTHER" id="PTHR37981">
    <property type="entry name" value="LIPASE 2"/>
    <property type="match status" value="1"/>
</dbReference>
<proteinExistence type="predicted"/>
<evidence type="ECO:0000259" key="2">
    <source>
        <dbReference type="Pfam" id="PF13472"/>
    </source>
</evidence>
<dbReference type="InterPro" id="IPR013830">
    <property type="entry name" value="SGNH_hydro"/>
</dbReference>